<dbReference type="InterPro" id="IPR003653">
    <property type="entry name" value="Peptidase_C48_C"/>
</dbReference>
<dbReference type="InterPro" id="IPR038765">
    <property type="entry name" value="Papain-like_cys_pep_sf"/>
</dbReference>
<evidence type="ECO:0000313" key="7">
    <source>
        <dbReference type="Proteomes" id="UP000054279"/>
    </source>
</evidence>
<dbReference type="SUPFAM" id="SSF54001">
    <property type="entry name" value="Cysteine proteinases"/>
    <property type="match status" value="1"/>
</dbReference>
<dbReference type="AlphaFoldDB" id="A0A0C9VTK8"/>
<dbReference type="Proteomes" id="UP000054279">
    <property type="component" value="Unassembled WGS sequence"/>
</dbReference>
<dbReference type="GO" id="GO:0019783">
    <property type="term" value="F:ubiquitin-like protein peptidase activity"/>
    <property type="evidence" value="ECO:0007669"/>
    <property type="project" value="UniProtKB-ARBA"/>
</dbReference>
<dbReference type="EMBL" id="KN837137">
    <property type="protein sequence ID" value="KIJ41451.1"/>
    <property type="molecule type" value="Genomic_DNA"/>
</dbReference>
<accession>A0A0C9VTK8</accession>
<evidence type="ECO:0000256" key="2">
    <source>
        <dbReference type="ARBA" id="ARBA00022670"/>
    </source>
</evidence>
<name>A0A0C9VTK8_SPHS4</name>
<feature type="compositionally biased region" description="Polar residues" evidence="4">
    <location>
        <begin position="146"/>
        <end position="155"/>
    </location>
</feature>
<feature type="region of interest" description="Disordered" evidence="4">
    <location>
        <begin position="130"/>
        <end position="158"/>
    </location>
</feature>
<dbReference type="OrthoDB" id="2803773at2759"/>
<reference evidence="6 7" key="1">
    <citation type="submission" date="2014-06" db="EMBL/GenBank/DDBJ databases">
        <title>Evolutionary Origins and Diversification of the Mycorrhizal Mutualists.</title>
        <authorList>
            <consortium name="DOE Joint Genome Institute"/>
            <consortium name="Mycorrhizal Genomics Consortium"/>
            <person name="Kohler A."/>
            <person name="Kuo A."/>
            <person name="Nagy L.G."/>
            <person name="Floudas D."/>
            <person name="Copeland A."/>
            <person name="Barry K.W."/>
            <person name="Cichocki N."/>
            <person name="Veneault-Fourrey C."/>
            <person name="LaButti K."/>
            <person name="Lindquist E.A."/>
            <person name="Lipzen A."/>
            <person name="Lundell T."/>
            <person name="Morin E."/>
            <person name="Murat C."/>
            <person name="Riley R."/>
            <person name="Ohm R."/>
            <person name="Sun H."/>
            <person name="Tunlid A."/>
            <person name="Henrissat B."/>
            <person name="Grigoriev I.V."/>
            <person name="Hibbett D.S."/>
            <person name="Martin F."/>
        </authorList>
    </citation>
    <scope>NUCLEOTIDE SEQUENCE [LARGE SCALE GENOMIC DNA]</scope>
    <source>
        <strain evidence="6 7">SS14</strain>
    </source>
</reference>
<dbReference type="PROSITE" id="PS50600">
    <property type="entry name" value="ULP_PROTEASE"/>
    <property type="match status" value="1"/>
</dbReference>
<gene>
    <name evidence="6" type="ORF">M422DRAFT_255654</name>
</gene>
<dbReference type="HOGENOM" id="CLU_459399_0_0_1"/>
<keyword evidence="7" id="KW-1185">Reference proteome</keyword>
<evidence type="ECO:0000256" key="3">
    <source>
        <dbReference type="ARBA" id="ARBA00022801"/>
    </source>
</evidence>
<protein>
    <recommendedName>
        <fullName evidence="5">Ubiquitin-like protease family profile domain-containing protein</fullName>
    </recommendedName>
</protein>
<feature type="region of interest" description="Disordered" evidence="4">
    <location>
        <begin position="479"/>
        <end position="508"/>
    </location>
</feature>
<keyword evidence="2" id="KW-0645">Protease</keyword>
<comment type="similarity">
    <text evidence="1">Belongs to the peptidase C48 family.</text>
</comment>
<sequence>MGRSAPAFKLSDYQKVAWSPPWEAQKQGEGCYSLTNPIHGNKGNSYQNISSKVAKPMAPRRKTKGPNLRLRAIAVPNIMSRIQEAMPKSYFPSLGTSDNISVFLPYPYPEQGTSGDTRYNAAVGQTPVSRMESNDHYSGNGYPSIGSASKSTTDLPGQYNDDGPADFMAIFVLEESPGMSLGLLRTIPLPGSLEVIQKLHEAWKQAFLDGQRSLADWHSFRKGHYSYPPWIISLWLKLYKPVSSCLAWAASKSFLTNVAQNGSTETQCLAMRALNTFHQITWDGDFHTILRRELFSKTDVTVLLSHRMLPQAVINALLFILREELNKAPEHCSYICSTDLMDKLRQKKIGKLADSFLSKEIRHVFIPIYFPPLHWSLFWIDLSTKSLRYGDSTDQEASTTDIQLIQHWLSVHGITIKFSGSFMIGKQTDGHSCGLAVVNGVEHALLDTQLWSQETADSVRIGKYLDIWVFEGALEQKSLNKSPTPPSALSLPEESHASSSPQEKHVQTKISISSKVRSLSKLSSQHKIQLDLRTKDNEKSTGLFSYSKKIKHEERQQINHANYVESSESRKEYREKLSMEAVAKEAHIRKLAKE</sequence>
<dbReference type="GO" id="GO:0006508">
    <property type="term" value="P:proteolysis"/>
    <property type="evidence" value="ECO:0007669"/>
    <property type="project" value="UniProtKB-KW"/>
</dbReference>
<keyword evidence="3" id="KW-0378">Hydrolase</keyword>
<feature type="domain" description="Ubiquitin-like protease family profile" evidence="5">
    <location>
        <begin position="293"/>
        <end position="444"/>
    </location>
</feature>
<evidence type="ECO:0000259" key="5">
    <source>
        <dbReference type="PROSITE" id="PS50600"/>
    </source>
</evidence>
<evidence type="ECO:0000256" key="1">
    <source>
        <dbReference type="ARBA" id="ARBA00005234"/>
    </source>
</evidence>
<organism evidence="6 7">
    <name type="scientific">Sphaerobolus stellatus (strain SS14)</name>
    <dbReference type="NCBI Taxonomy" id="990650"/>
    <lineage>
        <taxon>Eukaryota</taxon>
        <taxon>Fungi</taxon>
        <taxon>Dikarya</taxon>
        <taxon>Basidiomycota</taxon>
        <taxon>Agaricomycotina</taxon>
        <taxon>Agaricomycetes</taxon>
        <taxon>Phallomycetidae</taxon>
        <taxon>Geastrales</taxon>
        <taxon>Sphaerobolaceae</taxon>
        <taxon>Sphaerobolus</taxon>
    </lineage>
</organism>
<evidence type="ECO:0000256" key="4">
    <source>
        <dbReference type="SAM" id="MobiDB-lite"/>
    </source>
</evidence>
<dbReference type="Gene3D" id="3.40.395.10">
    <property type="entry name" value="Adenoviral Proteinase, Chain A"/>
    <property type="match status" value="1"/>
</dbReference>
<evidence type="ECO:0000313" key="6">
    <source>
        <dbReference type="EMBL" id="KIJ41451.1"/>
    </source>
</evidence>
<dbReference type="GO" id="GO:0008234">
    <property type="term" value="F:cysteine-type peptidase activity"/>
    <property type="evidence" value="ECO:0007669"/>
    <property type="project" value="InterPro"/>
</dbReference>
<proteinExistence type="inferred from homology"/>